<dbReference type="AlphaFoldDB" id="A0A2V4E966"/>
<dbReference type="EMBL" id="QGLR01000011">
    <property type="protein sequence ID" value="PXZ06904.1"/>
    <property type="molecule type" value="Genomic_DNA"/>
</dbReference>
<accession>A0A2V4E966</accession>
<feature type="domain" description="CdiA C-terminal tRNase" evidence="1">
    <location>
        <begin position="27"/>
        <end position="91"/>
    </location>
</feature>
<keyword evidence="3" id="KW-1185">Reference proteome</keyword>
<evidence type="ECO:0000313" key="2">
    <source>
        <dbReference type="EMBL" id="PXZ06904.1"/>
    </source>
</evidence>
<gene>
    <name evidence="2" type="ORF">DKK70_09600</name>
</gene>
<reference evidence="2 3" key="1">
    <citation type="submission" date="2018-05" db="EMBL/GenBank/DDBJ databases">
        <title>Reference genomes for bee gut microbiota database.</title>
        <authorList>
            <person name="Ellegaard K.M."/>
        </authorList>
    </citation>
    <scope>NUCLEOTIDE SEQUENCE [LARGE SCALE GENOMIC DNA]</scope>
    <source>
        <strain evidence="2 3">ESL0182</strain>
    </source>
</reference>
<dbReference type="Pfam" id="PF18664">
    <property type="entry name" value="CdiA_C_tRNase"/>
    <property type="match status" value="1"/>
</dbReference>
<comment type="caution">
    <text evidence="2">The sequence shown here is derived from an EMBL/GenBank/DDBJ whole genome shotgun (WGS) entry which is preliminary data.</text>
</comment>
<dbReference type="InterPro" id="IPR041620">
    <property type="entry name" value="CdiA_C_tRNase"/>
</dbReference>
<organism evidence="2 3">
    <name type="scientific">Gilliamella apicola</name>
    <dbReference type="NCBI Taxonomy" id="1196095"/>
    <lineage>
        <taxon>Bacteria</taxon>
        <taxon>Pseudomonadati</taxon>
        <taxon>Pseudomonadota</taxon>
        <taxon>Gammaproteobacteria</taxon>
        <taxon>Orbales</taxon>
        <taxon>Orbaceae</taxon>
        <taxon>Gilliamella</taxon>
    </lineage>
</organism>
<evidence type="ECO:0000259" key="1">
    <source>
        <dbReference type="Pfam" id="PF18664"/>
    </source>
</evidence>
<sequence length="93" mass="11019">MRFYVGLNGTYGLLGKPLILCLQHLMEHKKIDEMNKFFNNNWIDNIERLHGHLNKANIVQLDFRKLTLENQQGLHNYINTLLKLEPSTIFILR</sequence>
<proteinExistence type="predicted"/>
<name>A0A2V4E966_9GAMM</name>
<evidence type="ECO:0000313" key="3">
    <source>
        <dbReference type="Proteomes" id="UP000247932"/>
    </source>
</evidence>
<dbReference type="Proteomes" id="UP000247932">
    <property type="component" value="Unassembled WGS sequence"/>
</dbReference>
<protein>
    <recommendedName>
        <fullName evidence="1">CdiA C-terminal tRNase domain-containing protein</fullName>
    </recommendedName>
</protein>